<keyword evidence="1" id="KW-0472">Membrane</keyword>
<dbReference type="Proteomes" id="UP000838756">
    <property type="component" value="Unassembled WGS sequence"/>
</dbReference>
<comment type="caution">
    <text evidence="2">The sequence shown here is derived from an EMBL/GenBank/DDBJ whole genome shotgun (WGS) entry which is preliminary data.</text>
</comment>
<keyword evidence="3" id="KW-1185">Reference proteome</keyword>
<reference evidence="2" key="1">
    <citation type="submission" date="2022-03" db="EMBL/GenBank/DDBJ databases">
        <authorList>
            <person name="Lindestad O."/>
        </authorList>
    </citation>
    <scope>NUCLEOTIDE SEQUENCE</scope>
</reference>
<feature type="transmembrane region" description="Helical" evidence="1">
    <location>
        <begin position="34"/>
        <end position="53"/>
    </location>
</feature>
<evidence type="ECO:0000313" key="3">
    <source>
        <dbReference type="Proteomes" id="UP000838756"/>
    </source>
</evidence>
<organism evidence="2 3">
    <name type="scientific">Pararge aegeria aegeria</name>
    <dbReference type="NCBI Taxonomy" id="348720"/>
    <lineage>
        <taxon>Eukaryota</taxon>
        <taxon>Metazoa</taxon>
        <taxon>Ecdysozoa</taxon>
        <taxon>Arthropoda</taxon>
        <taxon>Hexapoda</taxon>
        <taxon>Insecta</taxon>
        <taxon>Pterygota</taxon>
        <taxon>Neoptera</taxon>
        <taxon>Endopterygota</taxon>
        <taxon>Lepidoptera</taxon>
        <taxon>Glossata</taxon>
        <taxon>Ditrysia</taxon>
        <taxon>Papilionoidea</taxon>
        <taxon>Nymphalidae</taxon>
        <taxon>Satyrinae</taxon>
        <taxon>Satyrini</taxon>
        <taxon>Parargina</taxon>
        <taxon>Pararge</taxon>
    </lineage>
</organism>
<protein>
    <submittedName>
        <fullName evidence="2">Jg20126 protein</fullName>
    </submittedName>
</protein>
<name>A0A8S4R9B5_9NEOP</name>
<dbReference type="AlphaFoldDB" id="A0A8S4R9B5"/>
<evidence type="ECO:0000313" key="2">
    <source>
        <dbReference type="EMBL" id="CAH2233240.1"/>
    </source>
</evidence>
<gene>
    <name evidence="2" type="primary">jg20126</name>
    <name evidence="2" type="ORF">PAEG_LOCUS11357</name>
</gene>
<evidence type="ECO:0000256" key="1">
    <source>
        <dbReference type="SAM" id="Phobius"/>
    </source>
</evidence>
<sequence length="111" mass="12369">MLKNGRVLVCPLDTVSGRWSLVQRSKVHGLVAPWFVYLSSGALPMLILLCKWLSRYYSIMVPMNVGLASPSYATHHICHTSYMVILDLLRILSFLIGSHRDTLSLALSVAP</sequence>
<accession>A0A8S4R9B5</accession>
<keyword evidence="1" id="KW-1133">Transmembrane helix</keyword>
<dbReference type="EMBL" id="CAKXAJ010024949">
    <property type="protein sequence ID" value="CAH2233240.1"/>
    <property type="molecule type" value="Genomic_DNA"/>
</dbReference>
<keyword evidence="1" id="KW-0812">Transmembrane</keyword>
<proteinExistence type="predicted"/>